<dbReference type="PANTHER" id="PTHR46825">
    <property type="entry name" value="D-ALANYL-D-ALANINE-CARBOXYPEPTIDASE/ENDOPEPTIDASE AMPH"/>
    <property type="match status" value="1"/>
</dbReference>
<evidence type="ECO:0000259" key="1">
    <source>
        <dbReference type="Pfam" id="PF00144"/>
    </source>
</evidence>
<dbReference type="SUPFAM" id="SSF56601">
    <property type="entry name" value="beta-lactamase/transpeptidase-like"/>
    <property type="match status" value="1"/>
</dbReference>
<dbReference type="Gene3D" id="3.40.710.10">
    <property type="entry name" value="DD-peptidase/beta-lactamase superfamily"/>
    <property type="match status" value="1"/>
</dbReference>
<dbReference type="EMBL" id="JACCBU010000001">
    <property type="protein sequence ID" value="NYE72471.1"/>
    <property type="molecule type" value="Genomic_DNA"/>
</dbReference>
<dbReference type="InterPro" id="IPR001466">
    <property type="entry name" value="Beta-lactam-related"/>
</dbReference>
<dbReference type="PANTHER" id="PTHR46825:SF9">
    <property type="entry name" value="BETA-LACTAMASE-RELATED DOMAIN-CONTAINING PROTEIN"/>
    <property type="match status" value="1"/>
</dbReference>
<name>A0A7Y9I9J6_9ACTN</name>
<dbReference type="RefSeq" id="WP_179753291.1">
    <property type="nucleotide sequence ID" value="NZ_JACCBU010000001.1"/>
</dbReference>
<sequence>MNPEAKVRELAERAVRNGHVGVVAGVVEDDRLVIAGAGRVGGSGAGIPDRLTSFRIASVTKPITATLLARAVVRGEVGLDRPIRELLPEWELPADPYETITLEHLATHRAGLPHGLQDHPTAQAASATLPRTVRLGPERGPLDLAGYVSGLVGLRPSTPPGTQYAYSNLGAQLIGMALTGGTRQPFGTLLREGLGMIPGTAGIVDQLAGAGLAPGHDTAGAPCATPDYPLGVASGGLIASAEALLNLVRAHWAGTGDADTDSALRLTTTPRADAFGDNRIGLLWHIGPVPDGDGLNGIWHNGSLPGYRSFLGFRPDARLGAVVLSNTSKSVDHLGAELLRP</sequence>
<evidence type="ECO:0000313" key="2">
    <source>
        <dbReference type="EMBL" id="NYE72471.1"/>
    </source>
</evidence>
<proteinExistence type="predicted"/>
<feature type="domain" description="Beta-lactamase-related" evidence="1">
    <location>
        <begin position="13"/>
        <end position="332"/>
    </location>
</feature>
<gene>
    <name evidence="2" type="ORF">BKA15_003800</name>
</gene>
<evidence type="ECO:0000313" key="3">
    <source>
        <dbReference type="Proteomes" id="UP000569914"/>
    </source>
</evidence>
<keyword evidence="3" id="KW-1185">Reference proteome</keyword>
<dbReference type="AlphaFoldDB" id="A0A7Y9I9J6"/>
<dbReference type="InterPro" id="IPR012338">
    <property type="entry name" value="Beta-lactam/transpept-like"/>
</dbReference>
<protein>
    <submittedName>
        <fullName evidence="2">CubicO group peptidase (Beta-lactamase class C family)</fullName>
    </submittedName>
</protein>
<comment type="caution">
    <text evidence="2">The sequence shown here is derived from an EMBL/GenBank/DDBJ whole genome shotgun (WGS) entry which is preliminary data.</text>
</comment>
<dbReference type="InterPro" id="IPR050491">
    <property type="entry name" value="AmpC-like"/>
</dbReference>
<reference evidence="2 3" key="1">
    <citation type="submission" date="2020-07" db="EMBL/GenBank/DDBJ databases">
        <title>Sequencing the genomes of 1000 actinobacteria strains.</title>
        <authorList>
            <person name="Klenk H.-P."/>
        </authorList>
    </citation>
    <scope>NUCLEOTIDE SEQUENCE [LARGE SCALE GENOMIC DNA]</scope>
    <source>
        <strain evidence="2 3">DSM 22083</strain>
    </source>
</reference>
<dbReference type="Proteomes" id="UP000569914">
    <property type="component" value="Unassembled WGS sequence"/>
</dbReference>
<dbReference type="Pfam" id="PF00144">
    <property type="entry name" value="Beta-lactamase"/>
    <property type="match status" value="1"/>
</dbReference>
<organism evidence="2 3">
    <name type="scientific">Microlunatus parietis</name>
    <dbReference type="NCBI Taxonomy" id="682979"/>
    <lineage>
        <taxon>Bacteria</taxon>
        <taxon>Bacillati</taxon>
        <taxon>Actinomycetota</taxon>
        <taxon>Actinomycetes</taxon>
        <taxon>Propionibacteriales</taxon>
        <taxon>Propionibacteriaceae</taxon>
        <taxon>Microlunatus</taxon>
    </lineage>
</organism>
<accession>A0A7Y9I9J6</accession>